<proteinExistence type="predicted"/>
<dbReference type="AlphaFoldDB" id="A0A2S9QGY0"/>
<keyword evidence="2" id="KW-1185">Reference proteome</keyword>
<organism evidence="1 2">
    <name type="scientific">Labrys okinawensis</name>
    <dbReference type="NCBI Taxonomy" id="346911"/>
    <lineage>
        <taxon>Bacteria</taxon>
        <taxon>Pseudomonadati</taxon>
        <taxon>Pseudomonadota</taxon>
        <taxon>Alphaproteobacteria</taxon>
        <taxon>Hyphomicrobiales</taxon>
        <taxon>Xanthobacteraceae</taxon>
        <taxon>Labrys</taxon>
    </lineage>
</organism>
<accession>A0A2S9QGY0</accession>
<reference evidence="1 2" key="1">
    <citation type="submission" date="2018-02" db="EMBL/GenBank/DDBJ databases">
        <title>Whole genome sequencing of endophytic bacterium.</title>
        <authorList>
            <person name="Eedara R."/>
            <person name="Podile A.R."/>
        </authorList>
    </citation>
    <scope>NUCLEOTIDE SEQUENCE [LARGE SCALE GENOMIC DNA]</scope>
    <source>
        <strain evidence="1 2">RP1T</strain>
    </source>
</reference>
<evidence type="ECO:0000313" key="1">
    <source>
        <dbReference type="EMBL" id="PRH88585.1"/>
    </source>
</evidence>
<gene>
    <name evidence="1" type="ORF">C5L14_04940</name>
</gene>
<dbReference type="EMBL" id="PUEJ01000002">
    <property type="protein sequence ID" value="PRH88585.1"/>
    <property type="molecule type" value="Genomic_DNA"/>
</dbReference>
<protein>
    <submittedName>
        <fullName evidence="1">Uncharacterized protein</fullName>
    </submittedName>
</protein>
<dbReference type="Proteomes" id="UP000237682">
    <property type="component" value="Unassembled WGS sequence"/>
</dbReference>
<sequence>MERESRNALVKALGEAGISETGSSAVLNTLLSVLGTEPAARQYRYSEPYPQLPDVTATSVPAEPDCARVKLTALPKTEPRRPVMLHGLYCLADRASYTWRGRSLQVEPR</sequence>
<comment type="caution">
    <text evidence="1">The sequence shown here is derived from an EMBL/GenBank/DDBJ whole genome shotgun (WGS) entry which is preliminary data.</text>
</comment>
<evidence type="ECO:0000313" key="2">
    <source>
        <dbReference type="Proteomes" id="UP000237682"/>
    </source>
</evidence>
<name>A0A2S9QGY0_9HYPH</name>